<feature type="transmembrane region" description="Helical" evidence="1">
    <location>
        <begin position="21"/>
        <end position="43"/>
    </location>
</feature>
<dbReference type="AlphaFoldDB" id="A0A9E8G7A9"/>
<gene>
    <name evidence="3" type="primary">nad6</name>
</gene>
<feature type="transmembrane region" description="Helical" evidence="1">
    <location>
        <begin position="49"/>
        <end position="69"/>
    </location>
</feature>
<dbReference type="EMBL" id="OM677826">
    <property type="protein sequence ID" value="UZT67485.1"/>
    <property type="molecule type" value="Genomic_DNA"/>
</dbReference>
<feature type="chain" id="PRO_5039338674" evidence="2">
    <location>
        <begin position="24"/>
        <end position="179"/>
    </location>
</feature>
<evidence type="ECO:0000313" key="3">
    <source>
        <dbReference type="EMBL" id="UZT67485.1"/>
    </source>
</evidence>
<evidence type="ECO:0000256" key="2">
    <source>
        <dbReference type="SAM" id="SignalP"/>
    </source>
</evidence>
<name>A0A9E8G7A9_9HYME</name>
<geneLocation type="mitochondrion" evidence="3"/>
<organism evidence="3">
    <name type="scientific">Ganaspini sp. ZJUH 20220007</name>
    <dbReference type="NCBI Taxonomy" id="2943474"/>
    <lineage>
        <taxon>Eukaryota</taxon>
        <taxon>Metazoa</taxon>
        <taxon>Ecdysozoa</taxon>
        <taxon>Arthropoda</taxon>
        <taxon>Hexapoda</taxon>
        <taxon>Insecta</taxon>
        <taxon>Pterygota</taxon>
        <taxon>Neoptera</taxon>
        <taxon>Endopterygota</taxon>
        <taxon>Hymenoptera</taxon>
        <taxon>Apocrita</taxon>
        <taxon>Proctotrupomorpha</taxon>
        <taxon>Cynipoidea</taxon>
        <taxon>Figitidae</taxon>
        <taxon>Eucoilinae</taxon>
    </lineage>
</organism>
<keyword evidence="3" id="KW-0496">Mitochondrion</keyword>
<feature type="transmembrane region" description="Helical" evidence="1">
    <location>
        <begin position="147"/>
        <end position="170"/>
    </location>
</feature>
<keyword evidence="2" id="KW-0732">Signal</keyword>
<reference evidence="3" key="2">
    <citation type="submission" date="2022-02" db="EMBL/GenBank/DDBJ databases">
        <authorList>
            <person name="Shu X.H."/>
            <person name="Li Z.K."/>
            <person name="Tang P."/>
            <person name="Chen X.X."/>
        </authorList>
    </citation>
    <scope>NUCLEOTIDE SEQUENCE</scope>
</reference>
<reference evidence="3" key="1">
    <citation type="journal article" date="2022" name="Genes (Basel)">
        <title>Novel Gene Rearrangements in the Mitochondrial Genomes of Cynipoid Wasps (Hymenoptera: Cynipoidea).</title>
        <authorList>
            <person name="Shu X."/>
            <person name="Li Z."/>
            <person name="Yuan R."/>
            <person name="Tang P."/>
            <person name="Chen X."/>
        </authorList>
    </citation>
    <scope>NUCLEOTIDE SEQUENCE</scope>
</reference>
<protein>
    <submittedName>
        <fullName evidence="3">NADH dehydrogenase subunit 6</fullName>
    </submittedName>
</protein>
<keyword evidence="1" id="KW-0472">Membrane</keyword>
<proteinExistence type="predicted"/>
<feature type="signal peptide" evidence="2">
    <location>
        <begin position="1"/>
        <end position="23"/>
    </location>
</feature>
<evidence type="ECO:0000256" key="1">
    <source>
        <dbReference type="SAM" id="Phobius"/>
    </source>
</evidence>
<accession>A0A9E8G7A9</accession>
<keyword evidence="1" id="KW-0812">Transmembrane</keyword>
<keyword evidence="1" id="KW-1133">Transmembrane helix</keyword>
<sequence length="179" mass="21556">MIFFMLLLMIMLIFMMNFESLHPLVIGSLMLSISIIVSLMMNMFNKTGIYSMIMYLIVIGGFLILFLYFNSFIMNEKMLVLSMINIKMFIYKFFLLVMCLMLMIYKVNYYNYFIFMNEKMLEFKSLMNMIWAGNNQSLIKIYLKLEMLVLMGIIYLFYVLVIIVKMIFYYNPKTLRKMV</sequence>
<feature type="transmembrane region" description="Helical" evidence="1">
    <location>
        <begin position="89"/>
        <end position="107"/>
    </location>
</feature>